<evidence type="ECO:0000256" key="1">
    <source>
        <dbReference type="ARBA" id="ARBA00004651"/>
    </source>
</evidence>
<evidence type="ECO:0000256" key="11">
    <source>
        <dbReference type="SAM" id="MobiDB-lite"/>
    </source>
</evidence>
<dbReference type="PANTHER" id="PTHR28259:SF1">
    <property type="entry name" value="FLUORIDE EXPORT PROTEIN 1-RELATED"/>
    <property type="match status" value="1"/>
</dbReference>
<evidence type="ECO:0000256" key="4">
    <source>
        <dbReference type="ARBA" id="ARBA00022989"/>
    </source>
</evidence>
<reference evidence="12 13" key="1">
    <citation type="submission" date="2020-08" db="EMBL/GenBank/DDBJ databases">
        <title>Genomic Encyclopedia of Type Strains, Phase III (KMG-III): the genomes of soil and plant-associated and newly described type strains.</title>
        <authorList>
            <person name="Whitman W."/>
        </authorList>
    </citation>
    <scope>NUCLEOTIDE SEQUENCE [LARGE SCALE GENOMIC DNA]</scope>
    <source>
        <strain evidence="12 13">CECT 8305</strain>
    </source>
</reference>
<feature type="binding site" evidence="10">
    <location>
        <position position="138"/>
    </location>
    <ligand>
        <name>Na(+)</name>
        <dbReference type="ChEBI" id="CHEBI:29101"/>
        <note>structural</note>
    </ligand>
</feature>
<keyword evidence="10" id="KW-0915">Sodium</keyword>
<comment type="catalytic activity">
    <reaction evidence="8">
        <text>fluoride(in) = fluoride(out)</text>
        <dbReference type="Rhea" id="RHEA:76159"/>
        <dbReference type="ChEBI" id="CHEBI:17051"/>
    </reaction>
    <physiologicalReaction direction="left-to-right" evidence="8">
        <dbReference type="Rhea" id="RHEA:76160"/>
    </physiologicalReaction>
</comment>
<dbReference type="AlphaFoldDB" id="A0A7W9Q6X6"/>
<accession>A0A7W9Q6X6</accession>
<keyword evidence="10" id="KW-0479">Metal-binding</keyword>
<evidence type="ECO:0000256" key="7">
    <source>
        <dbReference type="ARBA" id="ARBA00035120"/>
    </source>
</evidence>
<evidence type="ECO:0000256" key="8">
    <source>
        <dbReference type="ARBA" id="ARBA00035585"/>
    </source>
</evidence>
<dbReference type="Proteomes" id="UP000588098">
    <property type="component" value="Unassembled WGS sequence"/>
</dbReference>
<gene>
    <name evidence="10" type="primary">fluC</name>
    <name evidence="10" type="synonym">crcB</name>
    <name evidence="12" type="ORF">FHS42_001541</name>
</gene>
<feature type="transmembrane region" description="Helical" evidence="10">
    <location>
        <begin position="92"/>
        <end position="115"/>
    </location>
</feature>
<evidence type="ECO:0000256" key="10">
    <source>
        <dbReference type="HAMAP-Rule" id="MF_00454"/>
    </source>
</evidence>
<keyword evidence="10" id="KW-0813">Transport</keyword>
<evidence type="ECO:0000313" key="13">
    <source>
        <dbReference type="Proteomes" id="UP000588098"/>
    </source>
</evidence>
<comment type="similarity">
    <text evidence="7 10">Belongs to the fluoride channel Fluc/FEX (TC 1.A.43) family.</text>
</comment>
<dbReference type="EMBL" id="JACHJL010000003">
    <property type="protein sequence ID" value="MBB5934494.1"/>
    <property type="molecule type" value="Genomic_DNA"/>
</dbReference>
<dbReference type="GO" id="GO:0140114">
    <property type="term" value="P:cellular detoxification of fluoride"/>
    <property type="evidence" value="ECO:0007669"/>
    <property type="project" value="UniProtKB-UniRule"/>
</dbReference>
<organism evidence="12 13">
    <name type="scientific">Streptomyces zagrosensis</name>
    <dbReference type="NCBI Taxonomy" id="1042984"/>
    <lineage>
        <taxon>Bacteria</taxon>
        <taxon>Bacillati</taxon>
        <taxon>Actinomycetota</taxon>
        <taxon>Actinomycetes</taxon>
        <taxon>Kitasatosporales</taxon>
        <taxon>Streptomycetaceae</taxon>
        <taxon>Streptomyces</taxon>
    </lineage>
</organism>
<evidence type="ECO:0000256" key="6">
    <source>
        <dbReference type="ARBA" id="ARBA00023303"/>
    </source>
</evidence>
<feature type="region of interest" description="Disordered" evidence="11">
    <location>
        <begin position="1"/>
        <end position="54"/>
    </location>
</feature>
<keyword evidence="6 10" id="KW-0407">Ion channel</keyword>
<dbReference type="InterPro" id="IPR003691">
    <property type="entry name" value="FluC"/>
</dbReference>
<evidence type="ECO:0000256" key="3">
    <source>
        <dbReference type="ARBA" id="ARBA00022692"/>
    </source>
</evidence>
<feature type="transmembrane region" description="Helical" evidence="10">
    <location>
        <begin position="127"/>
        <end position="145"/>
    </location>
</feature>
<dbReference type="GO" id="GO:0005886">
    <property type="term" value="C:plasma membrane"/>
    <property type="evidence" value="ECO:0007669"/>
    <property type="project" value="UniProtKB-SubCell"/>
</dbReference>
<feature type="transmembrane region" description="Helical" evidence="10">
    <location>
        <begin position="64"/>
        <end position="86"/>
    </location>
</feature>
<dbReference type="RefSeq" id="WP_376772540.1">
    <property type="nucleotide sequence ID" value="NZ_JACHJL010000003.1"/>
</dbReference>
<comment type="subcellular location">
    <subcellularLocation>
        <location evidence="1 10">Cell membrane</location>
        <topology evidence="1 10">Multi-pass membrane protein</topology>
    </subcellularLocation>
</comment>
<evidence type="ECO:0000313" key="12">
    <source>
        <dbReference type="EMBL" id="MBB5934494.1"/>
    </source>
</evidence>
<feature type="transmembrane region" description="Helical" evidence="10">
    <location>
        <begin position="160"/>
        <end position="180"/>
    </location>
</feature>
<comment type="activity regulation">
    <text evidence="10">Na(+) is not transported, but it plays an essential structural role and its presence is essential for fluoride channel function.</text>
</comment>
<dbReference type="GO" id="GO:0046872">
    <property type="term" value="F:metal ion binding"/>
    <property type="evidence" value="ECO:0007669"/>
    <property type="project" value="UniProtKB-KW"/>
</dbReference>
<protein>
    <recommendedName>
        <fullName evidence="10">Fluoride-specific ion channel FluC</fullName>
    </recommendedName>
</protein>
<evidence type="ECO:0000256" key="5">
    <source>
        <dbReference type="ARBA" id="ARBA00023136"/>
    </source>
</evidence>
<dbReference type="HAMAP" id="MF_00454">
    <property type="entry name" value="FluC"/>
    <property type="match status" value="1"/>
</dbReference>
<keyword evidence="5 10" id="KW-0472">Membrane</keyword>
<evidence type="ECO:0000256" key="9">
    <source>
        <dbReference type="ARBA" id="ARBA00049940"/>
    </source>
</evidence>
<feature type="binding site" evidence="10">
    <location>
        <position position="135"/>
    </location>
    <ligand>
        <name>Na(+)</name>
        <dbReference type="ChEBI" id="CHEBI:29101"/>
        <note>structural</note>
    </ligand>
</feature>
<dbReference type="NCBIfam" id="TIGR00494">
    <property type="entry name" value="crcB"/>
    <property type="match status" value="1"/>
</dbReference>
<sequence>MHDPRHPPLGGPPTPPPPPPDDGATRPAEDTAPPDAPHGAQTAGEPAPLPPFLGRPRAGTRWEVLAVVAAGGVVGASARYGAALAWPTSRGGFPWTTLSVNVIGCALIGVFLVVLQEAWKAPALVRPFAATGVLGGFTTFSTYAVDVERLIHDGKTSTAVGYLALTPLAALIAVWCAVAATDRALRGRRSAA</sequence>
<feature type="compositionally biased region" description="Pro residues" evidence="11">
    <location>
        <begin position="7"/>
        <end position="21"/>
    </location>
</feature>
<proteinExistence type="inferred from homology"/>
<evidence type="ECO:0000256" key="2">
    <source>
        <dbReference type="ARBA" id="ARBA00022475"/>
    </source>
</evidence>
<keyword evidence="3 10" id="KW-0812">Transmembrane</keyword>
<keyword evidence="10" id="KW-0406">Ion transport</keyword>
<keyword evidence="2 10" id="KW-1003">Cell membrane</keyword>
<keyword evidence="4 10" id="KW-1133">Transmembrane helix</keyword>
<dbReference type="Pfam" id="PF02537">
    <property type="entry name" value="CRCB"/>
    <property type="match status" value="1"/>
</dbReference>
<dbReference type="PANTHER" id="PTHR28259">
    <property type="entry name" value="FLUORIDE EXPORT PROTEIN 1-RELATED"/>
    <property type="match status" value="1"/>
</dbReference>
<name>A0A7W9Q6X6_9ACTN</name>
<dbReference type="GO" id="GO:0062054">
    <property type="term" value="F:fluoride channel activity"/>
    <property type="evidence" value="ECO:0007669"/>
    <property type="project" value="UniProtKB-UniRule"/>
</dbReference>
<keyword evidence="13" id="KW-1185">Reference proteome</keyword>
<comment type="caution">
    <text evidence="12">The sequence shown here is derived from an EMBL/GenBank/DDBJ whole genome shotgun (WGS) entry which is preliminary data.</text>
</comment>
<comment type="function">
    <text evidence="9 10">Fluoride-specific ion channel. Important for reducing fluoride concentration in the cell, thus reducing its toxicity.</text>
</comment>